<proteinExistence type="inferred from homology"/>
<dbReference type="PRINTS" id="PR00792">
    <property type="entry name" value="PEPSIN"/>
</dbReference>
<protein>
    <recommendedName>
        <fullName evidence="5">Peptidase A1 domain-containing protein</fullName>
    </recommendedName>
</protein>
<dbReference type="EMBL" id="JADGKB010000004">
    <property type="protein sequence ID" value="KAJ3261686.1"/>
    <property type="molecule type" value="Genomic_DNA"/>
</dbReference>
<gene>
    <name evidence="6" type="ORF">HK103_004637</name>
</gene>
<comment type="caution">
    <text evidence="6">The sequence shown here is derived from an EMBL/GenBank/DDBJ whole genome shotgun (WGS) entry which is preliminary data.</text>
</comment>
<dbReference type="GO" id="GO:0006508">
    <property type="term" value="P:proteolysis"/>
    <property type="evidence" value="ECO:0007669"/>
    <property type="project" value="InterPro"/>
</dbReference>
<dbReference type="PANTHER" id="PTHR47966:SF51">
    <property type="entry name" value="BETA-SITE APP-CLEAVING ENZYME, ISOFORM A-RELATED"/>
    <property type="match status" value="1"/>
</dbReference>
<feature type="chain" id="PRO_5042157009" description="Peptidase A1 domain-containing protein" evidence="4">
    <location>
        <begin position="17"/>
        <end position="386"/>
    </location>
</feature>
<comment type="similarity">
    <text evidence="1">Belongs to the peptidase A1 family.</text>
</comment>
<dbReference type="SUPFAM" id="SSF50630">
    <property type="entry name" value="Acid proteases"/>
    <property type="match status" value="1"/>
</dbReference>
<dbReference type="PROSITE" id="PS51767">
    <property type="entry name" value="PEPTIDASE_A1"/>
    <property type="match status" value="1"/>
</dbReference>
<keyword evidence="4" id="KW-0732">Signal</keyword>
<evidence type="ECO:0000256" key="4">
    <source>
        <dbReference type="SAM" id="SignalP"/>
    </source>
</evidence>
<dbReference type="InterPro" id="IPR033121">
    <property type="entry name" value="PEPTIDASE_A1"/>
</dbReference>
<dbReference type="CDD" id="cd05471">
    <property type="entry name" value="pepsin_like"/>
    <property type="match status" value="1"/>
</dbReference>
<keyword evidence="7" id="KW-1185">Reference proteome</keyword>
<evidence type="ECO:0000313" key="6">
    <source>
        <dbReference type="EMBL" id="KAJ3261686.1"/>
    </source>
</evidence>
<dbReference type="PANTHER" id="PTHR47966">
    <property type="entry name" value="BETA-SITE APP-CLEAVING ENZYME, ISOFORM A-RELATED"/>
    <property type="match status" value="1"/>
</dbReference>
<sequence>MLVVLVHLLFYSCVLSKVYKLQLTHKAKHIHQHKHHKRQNSASLINAQDFDFYVNVTVGNGQVFSLIVDTGSSDMFVRGPGCVSNSGDNSCECDNMLPNPTACVLNTFDSSLSNLSQTAYVQYGSANVNFNIFSGPVLFDGFQITNFPFGSAYQISGLGNSGDGILGLGFNSISRVAWATGKDASIFDALGLTGRQQIFGTYLSNFDFQHFVNDVVGGEITIGGIDNTKFTGPITYVPLISESYWKFNISTLTFSFGGSQPLYLGSSGGGNAISDTGTGQIYLDNSLADRVNSFLGGVYSNVYGSYVVDCKWQNSKIPMIFTLYGVKYSLSSSSYIIPYNGVCLSGISRNGADGHTAFSNFGQVWGRSYYTIYDKFNGRIGFAKAV</sequence>
<keyword evidence="3" id="KW-1015">Disulfide bond</keyword>
<dbReference type="GO" id="GO:0004190">
    <property type="term" value="F:aspartic-type endopeptidase activity"/>
    <property type="evidence" value="ECO:0007669"/>
    <property type="project" value="InterPro"/>
</dbReference>
<organism evidence="6 7">
    <name type="scientific">Boothiomyces macroporosus</name>
    <dbReference type="NCBI Taxonomy" id="261099"/>
    <lineage>
        <taxon>Eukaryota</taxon>
        <taxon>Fungi</taxon>
        <taxon>Fungi incertae sedis</taxon>
        <taxon>Chytridiomycota</taxon>
        <taxon>Chytridiomycota incertae sedis</taxon>
        <taxon>Chytridiomycetes</taxon>
        <taxon>Rhizophydiales</taxon>
        <taxon>Terramycetaceae</taxon>
        <taxon>Boothiomyces</taxon>
    </lineage>
</organism>
<dbReference type="Proteomes" id="UP001210925">
    <property type="component" value="Unassembled WGS sequence"/>
</dbReference>
<reference evidence="6" key="1">
    <citation type="submission" date="2020-05" db="EMBL/GenBank/DDBJ databases">
        <title>Phylogenomic resolution of chytrid fungi.</title>
        <authorList>
            <person name="Stajich J.E."/>
            <person name="Amses K."/>
            <person name="Simmons R."/>
            <person name="Seto K."/>
            <person name="Myers J."/>
            <person name="Bonds A."/>
            <person name="Quandt C.A."/>
            <person name="Barry K."/>
            <person name="Liu P."/>
            <person name="Grigoriev I."/>
            <person name="Longcore J.E."/>
            <person name="James T.Y."/>
        </authorList>
    </citation>
    <scope>NUCLEOTIDE SEQUENCE</scope>
    <source>
        <strain evidence="6">PLAUS21</strain>
    </source>
</reference>
<feature type="signal peptide" evidence="4">
    <location>
        <begin position="1"/>
        <end position="16"/>
    </location>
</feature>
<name>A0AAD5URA5_9FUNG</name>
<accession>A0AAD5URA5</accession>
<dbReference type="Pfam" id="PF00026">
    <property type="entry name" value="Asp"/>
    <property type="match status" value="1"/>
</dbReference>
<evidence type="ECO:0000256" key="2">
    <source>
        <dbReference type="PIRSR" id="PIRSR601461-1"/>
    </source>
</evidence>
<evidence type="ECO:0000259" key="5">
    <source>
        <dbReference type="PROSITE" id="PS51767"/>
    </source>
</evidence>
<dbReference type="InterPro" id="IPR021109">
    <property type="entry name" value="Peptidase_aspartic_dom_sf"/>
</dbReference>
<feature type="domain" description="Peptidase A1" evidence="5">
    <location>
        <begin position="52"/>
        <end position="383"/>
    </location>
</feature>
<dbReference type="Gene3D" id="2.40.70.10">
    <property type="entry name" value="Acid Proteases"/>
    <property type="match status" value="2"/>
</dbReference>
<feature type="disulfide bond" evidence="3">
    <location>
        <begin position="310"/>
        <end position="343"/>
    </location>
</feature>
<dbReference type="InterPro" id="IPR001461">
    <property type="entry name" value="Aspartic_peptidase_A1"/>
</dbReference>
<evidence type="ECO:0000256" key="3">
    <source>
        <dbReference type="PIRSR" id="PIRSR601461-2"/>
    </source>
</evidence>
<dbReference type="InterPro" id="IPR034164">
    <property type="entry name" value="Pepsin-like_dom"/>
</dbReference>
<evidence type="ECO:0000256" key="1">
    <source>
        <dbReference type="ARBA" id="ARBA00007447"/>
    </source>
</evidence>
<feature type="active site" evidence="2">
    <location>
        <position position="275"/>
    </location>
</feature>
<feature type="active site" evidence="2">
    <location>
        <position position="69"/>
    </location>
</feature>
<evidence type="ECO:0000313" key="7">
    <source>
        <dbReference type="Proteomes" id="UP001210925"/>
    </source>
</evidence>
<feature type="disulfide bond" evidence="3">
    <location>
        <begin position="82"/>
        <end position="93"/>
    </location>
</feature>
<dbReference type="AlphaFoldDB" id="A0AAD5URA5"/>